<gene>
    <name evidence="2" type="ORF">KUTeg_010408</name>
</gene>
<keyword evidence="1" id="KW-1133">Transmembrane helix</keyword>
<evidence type="ECO:0000256" key="1">
    <source>
        <dbReference type="SAM" id="Phobius"/>
    </source>
</evidence>
<dbReference type="Proteomes" id="UP001217089">
    <property type="component" value="Unassembled WGS sequence"/>
</dbReference>
<comment type="caution">
    <text evidence="2">The sequence shown here is derived from an EMBL/GenBank/DDBJ whole genome shotgun (WGS) entry which is preliminary data.</text>
</comment>
<keyword evidence="1" id="KW-0472">Membrane</keyword>
<reference evidence="2 3" key="1">
    <citation type="submission" date="2022-12" db="EMBL/GenBank/DDBJ databases">
        <title>Chromosome-level genome of Tegillarca granosa.</title>
        <authorList>
            <person name="Kim J."/>
        </authorList>
    </citation>
    <scope>NUCLEOTIDE SEQUENCE [LARGE SCALE GENOMIC DNA]</scope>
    <source>
        <strain evidence="2">Teg-2019</strain>
        <tissue evidence="2">Adductor muscle</tissue>
    </source>
</reference>
<name>A0ABQ9FBL5_TEGGR</name>
<keyword evidence="1" id="KW-0812">Transmembrane</keyword>
<evidence type="ECO:0000313" key="2">
    <source>
        <dbReference type="EMBL" id="KAJ8313035.1"/>
    </source>
</evidence>
<feature type="transmembrane region" description="Helical" evidence="1">
    <location>
        <begin position="29"/>
        <end position="51"/>
    </location>
</feature>
<proteinExistence type="predicted"/>
<organism evidence="2 3">
    <name type="scientific">Tegillarca granosa</name>
    <name type="common">Malaysian cockle</name>
    <name type="synonym">Anadara granosa</name>
    <dbReference type="NCBI Taxonomy" id="220873"/>
    <lineage>
        <taxon>Eukaryota</taxon>
        <taxon>Metazoa</taxon>
        <taxon>Spiralia</taxon>
        <taxon>Lophotrochozoa</taxon>
        <taxon>Mollusca</taxon>
        <taxon>Bivalvia</taxon>
        <taxon>Autobranchia</taxon>
        <taxon>Pteriomorphia</taxon>
        <taxon>Arcoida</taxon>
        <taxon>Arcoidea</taxon>
        <taxon>Arcidae</taxon>
        <taxon>Tegillarca</taxon>
    </lineage>
</organism>
<sequence>METLTPYGDGVSNEDYEIAVNREDISKKVFVIVEIITYTTILYPFVVCFFSQVQAKDGENKDFRFPGTGAAMEDPNNVGNYGGIVYSFNETSVRIWIPSDTNNKGFIAFVGGKWGGFYSQASNAVDIVFKVWELHEQG</sequence>
<accession>A0ABQ9FBL5</accession>
<keyword evidence="3" id="KW-1185">Reference proteome</keyword>
<protein>
    <submittedName>
        <fullName evidence="2">Uncharacterized protein</fullName>
    </submittedName>
</protein>
<evidence type="ECO:0000313" key="3">
    <source>
        <dbReference type="Proteomes" id="UP001217089"/>
    </source>
</evidence>
<dbReference type="EMBL" id="JARBDR010000440">
    <property type="protein sequence ID" value="KAJ8313035.1"/>
    <property type="molecule type" value="Genomic_DNA"/>
</dbReference>